<evidence type="ECO:0000313" key="13">
    <source>
        <dbReference type="Proteomes" id="UP000837675"/>
    </source>
</evidence>
<dbReference type="Proteomes" id="UP000837675">
    <property type="component" value="Unassembled WGS sequence"/>
</dbReference>
<dbReference type="GO" id="GO:0052717">
    <property type="term" value="F:tRNA-specific adenosine-34 deaminase activity"/>
    <property type="evidence" value="ECO:0007669"/>
    <property type="project" value="UniProtKB-EC"/>
</dbReference>
<dbReference type="InterPro" id="IPR028883">
    <property type="entry name" value="tRNA_aden_deaminase"/>
</dbReference>
<dbReference type="EMBL" id="CAJVAF010000322">
    <property type="protein sequence ID" value="CAG7597225.1"/>
    <property type="molecule type" value="Genomic_DNA"/>
</dbReference>
<evidence type="ECO:0000256" key="6">
    <source>
        <dbReference type="ARBA" id="ARBA00022694"/>
    </source>
</evidence>
<accession>A0A8S4BVW6</accession>
<dbReference type="Pfam" id="PF14437">
    <property type="entry name" value="MafB19-deam"/>
    <property type="match status" value="1"/>
</dbReference>
<evidence type="ECO:0000256" key="1">
    <source>
        <dbReference type="ARBA" id="ARBA00001947"/>
    </source>
</evidence>
<proteinExistence type="inferred from homology"/>
<dbReference type="GO" id="GO:0008270">
    <property type="term" value="F:zinc ion binding"/>
    <property type="evidence" value="ECO:0007669"/>
    <property type="project" value="InterPro"/>
</dbReference>
<protein>
    <recommendedName>
        <fullName evidence="5">tRNA-specific adenosine deaminase 2</fullName>
        <ecNumber evidence="4">3.5.4.33</ecNumber>
    </recommendedName>
</protein>
<keyword evidence="13" id="KW-1185">Reference proteome</keyword>
<keyword evidence="9" id="KW-0862">Zinc</keyword>
<dbReference type="GO" id="GO:0002100">
    <property type="term" value="P:tRNA wobble adenosine to inosine editing"/>
    <property type="evidence" value="ECO:0007669"/>
    <property type="project" value="InterPro"/>
</dbReference>
<dbReference type="InterPro" id="IPR016192">
    <property type="entry name" value="APOBEC/CMP_deaminase_Zn-bd"/>
</dbReference>
<dbReference type="PANTHER" id="PTHR11079:SF202">
    <property type="entry name" value="TRNA-SPECIFIC ADENOSINE DEAMINASE"/>
    <property type="match status" value="1"/>
</dbReference>
<evidence type="ECO:0000256" key="3">
    <source>
        <dbReference type="ARBA" id="ARBA00011738"/>
    </source>
</evidence>
<evidence type="ECO:0000259" key="11">
    <source>
        <dbReference type="PROSITE" id="PS51747"/>
    </source>
</evidence>
<dbReference type="InterPro" id="IPR002125">
    <property type="entry name" value="CMP_dCMP_dom"/>
</dbReference>
<keyword evidence="8" id="KW-0378">Hydrolase</keyword>
<evidence type="ECO:0000256" key="4">
    <source>
        <dbReference type="ARBA" id="ARBA00012740"/>
    </source>
</evidence>
<comment type="caution">
    <text evidence="12">The sequence shown here is derived from an EMBL/GenBank/DDBJ whole genome shotgun (WGS) entry which is preliminary data.</text>
</comment>
<comment type="catalytic activity">
    <reaction evidence="10">
        <text>adenosine(34) in tRNA + H2O + H(+) = inosine(34) in tRNA + NH4(+)</text>
        <dbReference type="Rhea" id="RHEA:43168"/>
        <dbReference type="Rhea" id="RHEA-COMP:10373"/>
        <dbReference type="Rhea" id="RHEA-COMP:10374"/>
        <dbReference type="ChEBI" id="CHEBI:15377"/>
        <dbReference type="ChEBI" id="CHEBI:15378"/>
        <dbReference type="ChEBI" id="CHEBI:28938"/>
        <dbReference type="ChEBI" id="CHEBI:74411"/>
        <dbReference type="ChEBI" id="CHEBI:82852"/>
        <dbReference type="EC" id="3.5.4.33"/>
    </reaction>
</comment>
<dbReference type="EC" id="3.5.4.33" evidence="4"/>
<comment type="subunit">
    <text evidence="3">Homodimer.</text>
</comment>
<reference evidence="12" key="1">
    <citation type="submission" date="2021-06" db="EMBL/GenBank/DDBJ databases">
        <authorList>
            <person name="Nardi T."/>
            <person name="Nardi T."/>
        </authorList>
    </citation>
    <scope>NUCLEOTIDE SEQUENCE</scope>
</reference>
<evidence type="ECO:0000313" key="12">
    <source>
        <dbReference type="EMBL" id="CAG7597225.1"/>
    </source>
</evidence>
<dbReference type="HAMAP" id="MF_00972">
    <property type="entry name" value="tRNA_aden_deaminase"/>
    <property type="match status" value="1"/>
</dbReference>
<dbReference type="PROSITE" id="PS51747">
    <property type="entry name" value="CYT_DCMP_DEAMINASES_2"/>
    <property type="match status" value="1"/>
</dbReference>
<organism evidence="12 13">
    <name type="scientific">Hyalomma marginatum</name>
    <dbReference type="NCBI Taxonomy" id="34627"/>
    <lineage>
        <taxon>Eukaryota</taxon>
        <taxon>Metazoa</taxon>
        <taxon>Ecdysozoa</taxon>
        <taxon>Arthropoda</taxon>
        <taxon>Chelicerata</taxon>
        <taxon>Arachnida</taxon>
        <taxon>Acari</taxon>
        <taxon>Parasitiformes</taxon>
        <taxon>Ixodida</taxon>
        <taxon>Ixodoidea</taxon>
        <taxon>Ixodidae</taxon>
        <taxon>Hyalomminae</taxon>
        <taxon>Hyalomma</taxon>
    </lineage>
</organism>
<evidence type="ECO:0000256" key="2">
    <source>
        <dbReference type="ARBA" id="ARBA00010669"/>
    </source>
</evidence>
<dbReference type="PROSITE" id="PS00903">
    <property type="entry name" value="CYT_DCMP_DEAMINASES_1"/>
    <property type="match status" value="1"/>
</dbReference>
<dbReference type="InterPro" id="IPR016193">
    <property type="entry name" value="Cytidine_deaminase-like"/>
</dbReference>
<comment type="cofactor">
    <cofactor evidence="1">
        <name>Zn(2+)</name>
        <dbReference type="ChEBI" id="CHEBI:29105"/>
    </cofactor>
</comment>
<dbReference type="AlphaFoldDB" id="A0A8S4BVW6"/>
<evidence type="ECO:0000256" key="10">
    <source>
        <dbReference type="ARBA" id="ARBA00048045"/>
    </source>
</evidence>
<dbReference type="SUPFAM" id="SSF53927">
    <property type="entry name" value="Cytidine deaminase-like"/>
    <property type="match status" value="1"/>
</dbReference>
<evidence type="ECO:0000256" key="5">
    <source>
        <dbReference type="ARBA" id="ARBA00019216"/>
    </source>
</evidence>
<gene>
    <name evidence="12" type="ORF">MHYMCMPASI_00920</name>
</gene>
<keyword evidence="7" id="KW-0479">Metal-binding</keyword>
<name>A0A8S4BVW6_9ACAR</name>
<dbReference type="CDD" id="cd01285">
    <property type="entry name" value="nucleoside_deaminase"/>
    <property type="match status" value="1"/>
</dbReference>
<dbReference type="InterPro" id="IPR058535">
    <property type="entry name" value="MafB19-deam"/>
</dbReference>
<evidence type="ECO:0000256" key="8">
    <source>
        <dbReference type="ARBA" id="ARBA00022801"/>
    </source>
</evidence>
<evidence type="ECO:0000256" key="7">
    <source>
        <dbReference type="ARBA" id="ARBA00022723"/>
    </source>
</evidence>
<dbReference type="PANTHER" id="PTHR11079">
    <property type="entry name" value="CYTOSINE DEAMINASE FAMILY MEMBER"/>
    <property type="match status" value="1"/>
</dbReference>
<keyword evidence="6" id="KW-0819">tRNA processing</keyword>
<comment type="similarity">
    <text evidence="2">Belongs to the cytidine and deoxycytidylate deaminase family. ADAT2 subfamily.</text>
</comment>
<dbReference type="Gene3D" id="3.40.140.10">
    <property type="entry name" value="Cytidine Deaminase, domain 2"/>
    <property type="match status" value="1"/>
</dbReference>
<evidence type="ECO:0000256" key="9">
    <source>
        <dbReference type="ARBA" id="ARBA00022833"/>
    </source>
</evidence>
<feature type="domain" description="CMP/dCMP-type deaminase" evidence="11">
    <location>
        <begin position="2"/>
        <end position="111"/>
    </location>
</feature>
<sequence length="149" mass="16851">MIHSNHFMQYAINEARKAFDAAEVPVGAVIVCGEQIIAKVHNLSINNIDITAHAEILALRKASHKLQTRYLTECDLYVTLEPCAMCAYAISLARIRRLYFGAYDPKTGGVDHGPCIFVHSSTHHKPEYYGGIEERRCSKLLKDFFINKR</sequence>